<organism evidence="1 2">
    <name type="scientific">Methylobacterium aquaticum</name>
    <dbReference type="NCBI Taxonomy" id="270351"/>
    <lineage>
        <taxon>Bacteria</taxon>
        <taxon>Pseudomonadati</taxon>
        <taxon>Pseudomonadota</taxon>
        <taxon>Alphaproteobacteria</taxon>
        <taxon>Hyphomicrobiales</taxon>
        <taxon>Methylobacteriaceae</taxon>
        <taxon>Methylobacterium</taxon>
    </lineage>
</organism>
<dbReference type="RefSeq" id="WP_048462526.1">
    <property type="nucleotide sequence ID" value="NZ_LABX01000030.1"/>
</dbReference>
<dbReference type="OrthoDB" id="7691601at2"/>
<comment type="caution">
    <text evidence="1">The sequence shown here is derived from an EMBL/GenBank/DDBJ whole genome shotgun (WGS) entry which is preliminary data.</text>
</comment>
<proteinExistence type="predicted"/>
<reference evidence="1 2" key="1">
    <citation type="submission" date="2015-03" db="EMBL/GenBank/DDBJ databases">
        <title>Genome sequencing of Methylobacterium aquaticum DSM16371 type strain.</title>
        <authorList>
            <person name="Chaudhry V."/>
            <person name="Patil P.B."/>
        </authorList>
    </citation>
    <scope>NUCLEOTIDE SEQUENCE [LARGE SCALE GENOMIC DNA]</scope>
    <source>
        <strain evidence="1 2">DSM 16371</strain>
    </source>
</reference>
<sequence length="167" mass="18481">MSRRLSASFRAKLMAERADEDGVSLVTIRHDLLPEPIRFTSHPTDCLGIDPLRYGTISRGILFDYIEHQITLPEDADGTAPAFEIQLSNIGRETIQLLQSTLEPAAVTVEIVSRTQPDTVEIEWPDFDLVSADYDEELVTLGLAIDAMATEPYPCDSIAPSGFRGLF</sequence>
<protein>
    <recommendedName>
        <fullName evidence="3">DUF1833 domain-containing protein</fullName>
    </recommendedName>
</protein>
<evidence type="ECO:0000313" key="2">
    <source>
        <dbReference type="Proteomes" id="UP000035929"/>
    </source>
</evidence>
<dbReference type="AlphaFoldDB" id="A0A0J6T0W0"/>
<name>A0A0J6T0W0_9HYPH</name>
<evidence type="ECO:0000313" key="1">
    <source>
        <dbReference type="EMBL" id="KMO39614.1"/>
    </source>
</evidence>
<accession>A0A0J6T0W0</accession>
<dbReference type="Proteomes" id="UP000035929">
    <property type="component" value="Unassembled WGS sequence"/>
</dbReference>
<dbReference type="PATRIC" id="fig|270351.6.peg.4558"/>
<dbReference type="EMBL" id="LABX01000030">
    <property type="protein sequence ID" value="KMO39614.1"/>
    <property type="molecule type" value="Genomic_DNA"/>
</dbReference>
<evidence type="ECO:0008006" key="3">
    <source>
        <dbReference type="Google" id="ProtNLM"/>
    </source>
</evidence>
<gene>
    <name evidence="1" type="ORF">VP06_03865</name>
</gene>